<keyword evidence="2" id="KW-1185">Reference proteome</keyword>
<evidence type="ECO:0008006" key="3">
    <source>
        <dbReference type="Google" id="ProtNLM"/>
    </source>
</evidence>
<organism evidence="1 2">
    <name type="scientific">Aedes albopictus</name>
    <name type="common">Asian tiger mosquito</name>
    <name type="synonym">Stegomyia albopicta</name>
    <dbReference type="NCBI Taxonomy" id="7160"/>
    <lineage>
        <taxon>Eukaryota</taxon>
        <taxon>Metazoa</taxon>
        <taxon>Ecdysozoa</taxon>
        <taxon>Arthropoda</taxon>
        <taxon>Hexapoda</taxon>
        <taxon>Insecta</taxon>
        <taxon>Pterygota</taxon>
        <taxon>Neoptera</taxon>
        <taxon>Endopterygota</taxon>
        <taxon>Diptera</taxon>
        <taxon>Nematocera</taxon>
        <taxon>Culicoidea</taxon>
        <taxon>Culicidae</taxon>
        <taxon>Culicinae</taxon>
        <taxon>Aedini</taxon>
        <taxon>Aedes</taxon>
        <taxon>Stegomyia</taxon>
    </lineage>
</organism>
<dbReference type="GeneID" id="134290405"/>
<reference evidence="1" key="2">
    <citation type="submission" date="2025-05" db="UniProtKB">
        <authorList>
            <consortium name="EnsemblMetazoa"/>
        </authorList>
    </citation>
    <scope>IDENTIFICATION</scope>
    <source>
        <strain evidence="1">Foshan</strain>
    </source>
</reference>
<accession>A0ABM1Y9A5</accession>
<evidence type="ECO:0000313" key="2">
    <source>
        <dbReference type="Proteomes" id="UP000069940"/>
    </source>
</evidence>
<proteinExistence type="predicted"/>
<sequence length="148" mass="16694">MIDDGPMQWLVVAQLTMLLPSFGAKIESQLAPCKLIPTERPLLRDGATACKASGLHNYTSLAKPRARNLNTTSFSSLDCNESHGHTVPKTAIVIFGNQKTWLVNRHDLRRPKSWDRKCRPIIHIEKCWIQIPKRQHAVEDSDESATAR</sequence>
<reference evidence="2" key="1">
    <citation type="journal article" date="2015" name="Proc. Natl. Acad. Sci. U.S.A.">
        <title>Genome sequence of the Asian Tiger mosquito, Aedes albopictus, reveals insights into its biology, genetics, and evolution.</title>
        <authorList>
            <person name="Chen X.G."/>
            <person name="Jiang X."/>
            <person name="Gu J."/>
            <person name="Xu M."/>
            <person name="Wu Y."/>
            <person name="Deng Y."/>
            <person name="Zhang C."/>
            <person name="Bonizzoni M."/>
            <person name="Dermauw W."/>
            <person name="Vontas J."/>
            <person name="Armbruster P."/>
            <person name="Huang X."/>
            <person name="Yang Y."/>
            <person name="Zhang H."/>
            <person name="He W."/>
            <person name="Peng H."/>
            <person name="Liu Y."/>
            <person name="Wu K."/>
            <person name="Chen J."/>
            <person name="Lirakis M."/>
            <person name="Topalis P."/>
            <person name="Van Leeuwen T."/>
            <person name="Hall A.B."/>
            <person name="Jiang X."/>
            <person name="Thorpe C."/>
            <person name="Mueller R.L."/>
            <person name="Sun C."/>
            <person name="Waterhouse R.M."/>
            <person name="Yan G."/>
            <person name="Tu Z.J."/>
            <person name="Fang X."/>
            <person name="James A.A."/>
        </authorList>
    </citation>
    <scope>NUCLEOTIDE SEQUENCE [LARGE SCALE GENOMIC DNA]</scope>
    <source>
        <strain evidence="2">Foshan</strain>
    </source>
</reference>
<dbReference type="Proteomes" id="UP000069940">
    <property type="component" value="Unassembled WGS sequence"/>
</dbReference>
<evidence type="ECO:0000313" key="1">
    <source>
        <dbReference type="EnsemblMetazoa" id="AALFPA23_006966.P9210"/>
    </source>
</evidence>
<dbReference type="EnsemblMetazoa" id="AALFPA23_006966.R9210">
    <property type="protein sequence ID" value="AALFPA23_006966.P9210"/>
    <property type="gene ID" value="AALFPA23_006966"/>
</dbReference>
<dbReference type="RefSeq" id="XP_062713528.1">
    <property type="nucleotide sequence ID" value="XM_062857544.1"/>
</dbReference>
<protein>
    <recommendedName>
        <fullName evidence="3">Secreted protein</fullName>
    </recommendedName>
</protein>
<name>A0ABM1Y9A5_AEDAL</name>